<reference evidence="2" key="1">
    <citation type="journal article" date="2019" name="Int. J. Syst. Evol. Microbiol.">
        <title>The Global Catalogue of Microorganisms (GCM) 10K type strain sequencing project: providing services to taxonomists for standard genome sequencing and annotation.</title>
        <authorList>
            <consortium name="The Broad Institute Genomics Platform"/>
            <consortium name="The Broad Institute Genome Sequencing Center for Infectious Disease"/>
            <person name="Wu L."/>
            <person name="Ma J."/>
        </authorList>
    </citation>
    <scope>NUCLEOTIDE SEQUENCE [LARGE SCALE GENOMIC DNA]</scope>
    <source>
        <strain evidence="2">KCTC 22437</strain>
    </source>
</reference>
<dbReference type="EMBL" id="JBHUPD010000001">
    <property type="protein sequence ID" value="MFD2872018.1"/>
    <property type="molecule type" value="Genomic_DNA"/>
</dbReference>
<comment type="caution">
    <text evidence="1">The sequence shown here is derived from an EMBL/GenBank/DDBJ whole genome shotgun (WGS) entry which is preliminary data.</text>
</comment>
<organism evidence="1 2">
    <name type="scientific">Mucilaginibacter ximonensis</name>
    <dbReference type="NCBI Taxonomy" id="538021"/>
    <lineage>
        <taxon>Bacteria</taxon>
        <taxon>Pseudomonadati</taxon>
        <taxon>Bacteroidota</taxon>
        <taxon>Sphingobacteriia</taxon>
        <taxon>Sphingobacteriales</taxon>
        <taxon>Sphingobacteriaceae</taxon>
        <taxon>Mucilaginibacter</taxon>
    </lineage>
</organism>
<sequence length="80" mass="9296">MLTLDDFNTFSEDDKANSVWSGSFLADREENGLMIQLYAVDSFYVEVFYDQLANKILKFHAFSSKSFLVPYLAHIKFNIK</sequence>
<keyword evidence="2" id="KW-1185">Reference proteome</keyword>
<proteinExistence type="predicted"/>
<evidence type="ECO:0000313" key="1">
    <source>
        <dbReference type="EMBL" id="MFD2872018.1"/>
    </source>
</evidence>
<gene>
    <name evidence="1" type="ORF">ACFS5N_06040</name>
</gene>
<accession>A0ABW5Y9N0</accession>
<evidence type="ECO:0000313" key="2">
    <source>
        <dbReference type="Proteomes" id="UP001597557"/>
    </source>
</evidence>
<dbReference type="Proteomes" id="UP001597557">
    <property type="component" value="Unassembled WGS sequence"/>
</dbReference>
<name>A0ABW5Y9N0_9SPHI</name>
<dbReference type="RefSeq" id="WP_377183269.1">
    <property type="nucleotide sequence ID" value="NZ_JBHUPD010000001.1"/>
</dbReference>
<protein>
    <submittedName>
        <fullName evidence="1">Uncharacterized protein</fullName>
    </submittedName>
</protein>